<keyword evidence="6" id="KW-1185">Reference proteome</keyword>
<name>G8R4Z3_OWEHD</name>
<dbReference type="Pfam" id="PF00027">
    <property type="entry name" value="cNMP_binding"/>
    <property type="match status" value="1"/>
</dbReference>
<dbReference type="Proteomes" id="UP000005631">
    <property type="component" value="Chromosome"/>
</dbReference>
<organism evidence="5 6">
    <name type="scientific">Owenweeksia hongkongensis (strain DSM 17368 / CIP 108786 / JCM 12287 / NRRL B-23963 / UST20020801)</name>
    <dbReference type="NCBI Taxonomy" id="926562"/>
    <lineage>
        <taxon>Bacteria</taxon>
        <taxon>Pseudomonadati</taxon>
        <taxon>Bacteroidota</taxon>
        <taxon>Flavobacteriia</taxon>
        <taxon>Flavobacteriales</taxon>
        <taxon>Owenweeksiaceae</taxon>
        <taxon>Owenweeksia</taxon>
    </lineage>
</organism>
<dbReference type="PANTHER" id="PTHR24567">
    <property type="entry name" value="CRP FAMILY TRANSCRIPTIONAL REGULATORY PROTEIN"/>
    <property type="match status" value="1"/>
</dbReference>
<dbReference type="PANTHER" id="PTHR24567:SF26">
    <property type="entry name" value="REGULATORY PROTEIN YEIL"/>
    <property type="match status" value="1"/>
</dbReference>
<dbReference type="SUPFAM" id="SSF46785">
    <property type="entry name" value="Winged helix' DNA-binding domain"/>
    <property type="match status" value="1"/>
</dbReference>
<keyword evidence="1" id="KW-0805">Transcription regulation</keyword>
<dbReference type="CDD" id="cd00038">
    <property type="entry name" value="CAP_ED"/>
    <property type="match status" value="1"/>
</dbReference>
<dbReference type="HOGENOM" id="CLU_075053_7_0_10"/>
<dbReference type="SUPFAM" id="SSF51206">
    <property type="entry name" value="cAMP-binding domain-like"/>
    <property type="match status" value="1"/>
</dbReference>
<dbReference type="eggNOG" id="COG0664">
    <property type="taxonomic scope" value="Bacteria"/>
</dbReference>
<dbReference type="KEGG" id="oho:Oweho_3356"/>
<accession>G8R4Z3</accession>
<keyword evidence="3" id="KW-0804">Transcription</keyword>
<evidence type="ECO:0000256" key="1">
    <source>
        <dbReference type="ARBA" id="ARBA00023015"/>
    </source>
</evidence>
<protein>
    <submittedName>
        <fullName evidence="5">cAMP-binding protein</fullName>
    </submittedName>
</protein>
<dbReference type="GO" id="GO:0003677">
    <property type="term" value="F:DNA binding"/>
    <property type="evidence" value="ECO:0007669"/>
    <property type="project" value="UniProtKB-KW"/>
</dbReference>
<dbReference type="InterPro" id="IPR000595">
    <property type="entry name" value="cNMP-bd_dom"/>
</dbReference>
<gene>
    <name evidence="5" type="ordered locus">Oweho_3356</name>
</gene>
<dbReference type="InterPro" id="IPR050397">
    <property type="entry name" value="Env_Response_Regulators"/>
</dbReference>
<dbReference type="Gene3D" id="2.60.120.10">
    <property type="entry name" value="Jelly Rolls"/>
    <property type="match status" value="1"/>
</dbReference>
<dbReference type="PROSITE" id="PS51063">
    <property type="entry name" value="HTH_CRP_2"/>
    <property type="match status" value="1"/>
</dbReference>
<keyword evidence="2" id="KW-0238">DNA-binding</keyword>
<dbReference type="EMBL" id="CP003156">
    <property type="protein sequence ID" value="AEV34307.1"/>
    <property type="molecule type" value="Genomic_DNA"/>
</dbReference>
<dbReference type="InterPro" id="IPR036388">
    <property type="entry name" value="WH-like_DNA-bd_sf"/>
</dbReference>
<dbReference type="GO" id="GO:0003700">
    <property type="term" value="F:DNA-binding transcription factor activity"/>
    <property type="evidence" value="ECO:0007669"/>
    <property type="project" value="TreeGrafter"/>
</dbReference>
<evidence type="ECO:0000256" key="3">
    <source>
        <dbReference type="ARBA" id="ARBA00023163"/>
    </source>
</evidence>
<dbReference type="RefSeq" id="WP_014203654.1">
    <property type="nucleotide sequence ID" value="NC_016599.1"/>
</dbReference>
<dbReference type="Gene3D" id="1.10.10.10">
    <property type="entry name" value="Winged helix-like DNA-binding domain superfamily/Winged helix DNA-binding domain"/>
    <property type="match status" value="1"/>
</dbReference>
<reference evidence="5 6" key="1">
    <citation type="journal article" date="2012" name="Stand. Genomic Sci.">
        <title>Genome sequence of the orange-pigmented seawater bacterium Owenweeksia hongkongensis type strain (UST20020801(T)).</title>
        <authorList>
            <person name="Riedel T."/>
            <person name="Held B."/>
            <person name="Nolan M."/>
            <person name="Lucas S."/>
            <person name="Lapidus A."/>
            <person name="Tice H."/>
            <person name="Del Rio T.G."/>
            <person name="Cheng J.F."/>
            <person name="Han C."/>
            <person name="Tapia R."/>
            <person name="Goodwin L.A."/>
            <person name="Pitluck S."/>
            <person name="Liolios K."/>
            <person name="Mavromatis K."/>
            <person name="Pagani I."/>
            <person name="Ivanova N."/>
            <person name="Mikhailova N."/>
            <person name="Pati A."/>
            <person name="Chen A."/>
            <person name="Palaniappan K."/>
            <person name="Rohde M."/>
            <person name="Tindall B.J."/>
            <person name="Detter J.C."/>
            <person name="Goker M."/>
            <person name="Woyke T."/>
            <person name="Bristow J."/>
            <person name="Eisen J.A."/>
            <person name="Markowitz V."/>
            <person name="Hugenholtz P."/>
            <person name="Klenk H.P."/>
            <person name="Kyrpides N.C."/>
        </authorList>
    </citation>
    <scope>NUCLEOTIDE SEQUENCE</scope>
    <source>
        <strain evidence="6">DSM 17368 / JCM 12287 / NRRL B-23963</strain>
    </source>
</reference>
<evidence type="ECO:0000313" key="5">
    <source>
        <dbReference type="EMBL" id="AEV34307.1"/>
    </source>
</evidence>
<dbReference type="Pfam" id="PF13545">
    <property type="entry name" value="HTH_Crp_2"/>
    <property type="match status" value="1"/>
</dbReference>
<dbReference type="InterPro" id="IPR018490">
    <property type="entry name" value="cNMP-bd_dom_sf"/>
</dbReference>
<evidence type="ECO:0000256" key="2">
    <source>
        <dbReference type="ARBA" id="ARBA00023125"/>
    </source>
</evidence>
<sequence>MMDVLVKQHFELLFEAPLIEEILQLGDFKEFESDDELMDIGQDITHFPLIISGSLKVMTENENGNELLLYYLEMGDTCAMTMQCCLKSSKSKIRVTAEDLTKVVFIPVHKMEEWIVKYPTWRRFVFDSYNNRLNEMLESIDNLAFTNLEGRLYKYLKDKALINSSFELKITHHQIAADLNSSRVVISRLMKKLENEGKITQDRNWVSVKEFA</sequence>
<dbReference type="InterPro" id="IPR012318">
    <property type="entry name" value="HTH_CRP"/>
</dbReference>
<dbReference type="InterPro" id="IPR036390">
    <property type="entry name" value="WH_DNA-bd_sf"/>
</dbReference>
<feature type="domain" description="HTH crp-type" evidence="4">
    <location>
        <begin position="146"/>
        <end position="212"/>
    </location>
</feature>
<proteinExistence type="predicted"/>
<dbReference type="GO" id="GO:0005829">
    <property type="term" value="C:cytosol"/>
    <property type="evidence" value="ECO:0007669"/>
    <property type="project" value="TreeGrafter"/>
</dbReference>
<dbReference type="AlphaFoldDB" id="G8R4Z3"/>
<dbReference type="STRING" id="926562.Oweho_3356"/>
<evidence type="ECO:0000313" key="6">
    <source>
        <dbReference type="Proteomes" id="UP000005631"/>
    </source>
</evidence>
<dbReference type="InterPro" id="IPR014710">
    <property type="entry name" value="RmlC-like_jellyroll"/>
</dbReference>
<evidence type="ECO:0000259" key="4">
    <source>
        <dbReference type="PROSITE" id="PS51063"/>
    </source>
</evidence>